<dbReference type="GO" id="GO:0005829">
    <property type="term" value="C:cytosol"/>
    <property type="evidence" value="ECO:0007669"/>
    <property type="project" value="TreeGrafter"/>
</dbReference>
<dbReference type="FunFam" id="3.40.50.720:FF:000026">
    <property type="entry name" value="Glyoxylate/hydroxypyruvate reductase B"/>
    <property type="match status" value="1"/>
</dbReference>
<dbReference type="PROSITE" id="PS00671">
    <property type="entry name" value="D_2_HYDROXYACID_DH_3"/>
    <property type="match status" value="1"/>
</dbReference>
<evidence type="ECO:0000256" key="1">
    <source>
        <dbReference type="ARBA" id="ARBA00023002"/>
    </source>
</evidence>
<dbReference type="InterPro" id="IPR036291">
    <property type="entry name" value="NAD(P)-bd_dom_sf"/>
</dbReference>
<dbReference type="Proteomes" id="UP000716291">
    <property type="component" value="Unassembled WGS sequence"/>
</dbReference>
<reference evidence="5" key="1">
    <citation type="journal article" date="2020" name="Microb. Genom.">
        <title>Genetic diversity of clinical and environmental Mucorales isolates obtained from an investigation of mucormycosis cases among solid organ transplant recipients.</title>
        <authorList>
            <person name="Nguyen M.H."/>
            <person name="Kaul D."/>
            <person name="Muto C."/>
            <person name="Cheng S.J."/>
            <person name="Richter R.A."/>
            <person name="Bruno V.M."/>
            <person name="Liu G."/>
            <person name="Beyhan S."/>
            <person name="Sundermann A.J."/>
            <person name="Mounaud S."/>
            <person name="Pasculle A.W."/>
            <person name="Nierman W.C."/>
            <person name="Driscoll E."/>
            <person name="Cumbie R."/>
            <person name="Clancy C.J."/>
            <person name="Dupont C.L."/>
        </authorList>
    </citation>
    <scope>NUCLEOTIDE SEQUENCE</scope>
    <source>
        <strain evidence="5">GL11</strain>
    </source>
</reference>
<evidence type="ECO:0000313" key="6">
    <source>
        <dbReference type="Proteomes" id="UP000716291"/>
    </source>
</evidence>
<dbReference type="SUPFAM" id="SSF51735">
    <property type="entry name" value="NAD(P)-binding Rossmann-fold domains"/>
    <property type="match status" value="1"/>
</dbReference>
<keyword evidence="6" id="KW-1185">Reference proteome</keyword>
<sequence length="294" mass="32750">MVKVLVTRILPPQTQERLLSQDFDLTQWQEDSAMPRNELLKKLKVIATMSVGYDHIDVEAVKSRNILIGYTPDVLTDATADLTILLTLGAARRIKEAIQAAENGLWREWRPTWLCGSQFTNKTVGIVGLGRIGEAVAYRMKAFGISRIIYSGRKRKPEAEDKLNAEFVSFDTLLAKSDYVIVCCALTKETRRLFNYEAFSKMKKTAVFVNSARGGIVDQDDLVKALEENLIGSAGLDVTDPEPLSPTHKLYSFSNCLILPHIGSATLETRERMANMSLDNVLAALNNQPLPFSV</sequence>
<evidence type="ECO:0000256" key="2">
    <source>
        <dbReference type="RuleBase" id="RU003719"/>
    </source>
</evidence>
<dbReference type="Pfam" id="PF00389">
    <property type="entry name" value="2-Hacid_dh"/>
    <property type="match status" value="1"/>
</dbReference>
<feature type="domain" description="D-isomer specific 2-hydroxyacid dehydrogenase NAD-binding" evidence="4">
    <location>
        <begin position="86"/>
        <end position="263"/>
    </location>
</feature>
<dbReference type="GO" id="GO:0030267">
    <property type="term" value="F:glyoxylate reductase (NADPH) activity"/>
    <property type="evidence" value="ECO:0007669"/>
    <property type="project" value="TreeGrafter"/>
</dbReference>
<dbReference type="Pfam" id="PF02826">
    <property type="entry name" value="2-Hacid_dh_C"/>
    <property type="match status" value="1"/>
</dbReference>
<dbReference type="CDD" id="cd05301">
    <property type="entry name" value="GDH"/>
    <property type="match status" value="1"/>
</dbReference>
<dbReference type="InterPro" id="IPR006139">
    <property type="entry name" value="D-isomer_2_OHA_DH_cat_dom"/>
</dbReference>
<dbReference type="PANTHER" id="PTHR10996:SF277">
    <property type="entry name" value="GLYOXYLATE REDUCTASE_HYDROXYPYRUVATE REDUCTASE"/>
    <property type="match status" value="1"/>
</dbReference>
<dbReference type="EMBL" id="JAANQT010000249">
    <property type="protein sequence ID" value="KAG1312771.1"/>
    <property type="molecule type" value="Genomic_DNA"/>
</dbReference>
<evidence type="ECO:0000259" key="3">
    <source>
        <dbReference type="Pfam" id="PF00389"/>
    </source>
</evidence>
<gene>
    <name evidence="5" type="ORF">G6F64_002767</name>
</gene>
<keyword evidence="1 2" id="KW-0560">Oxidoreductase</keyword>
<proteinExistence type="inferred from homology"/>
<dbReference type="Gene3D" id="3.40.50.720">
    <property type="entry name" value="NAD(P)-binding Rossmann-like Domain"/>
    <property type="match status" value="2"/>
</dbReference>
<comment type="caution">
    <text evidence="5">The sequence shown here is derived from an EMBL/GenBank/DDBJ whole genome shotgun (WGS) entry which is preliminary data.</text>
</comment>
<name>A0A9P6XG09_RHIOR</name>
<protein>
    <recommendedName>
        <fullName evidence="7">Glyoxylate reductase</fullName>
    </recommendedName>
</protein>
<dbReference type="SUPFAM" id="SSF52283">
    <property type="entry name" value="Formate/glycerate dehydrogenase catalytic domain-like"/>
    <property type="match status" value="1"/>
</dbReference>
<dbReference type="AlphaFoldDB" id="A0A9P6XG09"/>
<dbReference type="InterPro" id="IPR050223">
    <property type="entry name" value="D-isomer_2-hydroxyacid_DH"/>
</dbReference>
<feature type="domain" description="D-isomer specific 2-hydroxyacid dehydrogenase catalytic" evidence="3">
    <location>
        <begin position="40"/>
        <end position="294"/>
    </location>
</feature>
<evidence type="ECO:0000259" key="4">
    <source>
        <dbReference type="Pfam" id="PF02826"/>
    </source>
</evidence>
<dbReference type="GO" id="GO:0008465">
    <property type="term" value="F:hydroxypyruvate reductase (NADH) activity"/>
    <property type="evidence" value="ECO:0007669"/>
    <property type="project" value="TreeGrafter"/>
</dbReference>
<dbReference type="GO" id="GO:0051287">
    <property type="term" value="F:NAD binding"/>
    <property type="evidence" value="ECO:0007669"/>
    <property type="project" value="InterPro"/>
</dbReference>
<accession>A0A9P6XG09</accession>
<organism evidence="5 6">
    <name type="scientific">Rhizopus oryzae</name>
    <name type="common">Mucormycosis agent</name>
    <name type="synonym">Rhizopus arrhizus var. delemar</name>
    <dbReference type="NCBI Taxonomy" id="64495"/>
    <lineage>
        <taxon>Eukaryota</taxon>
        <taxon>Fungi</taxon>
        <taxon>Fungi incertae sedis</taxon>
        <taxon>Mucoromycota</taxon>
        <taxon>Mucoromycotina</taxon>
        <taxon>Mucoromycetes</taxon>
        <taxon>Mucorales</taxon>
        <taxon>Mucorineae</taxon>
        <taxon>Rhizopodaceae</taxon>
        <taxon>Rhizopus</taxon>
    </lineage>
</organism>
<dbReference type="InterPro" id="IPR029753">
    <property type="entry name" value="D-isomer_DH_CS"/>
</dbReference>
<evidence type="ECO:0008006" key="7">
    <source>
        <dbReference type="Google" id="ProtNLM"/>
    </source>
</evidence>
<evidence type="ECO:0000313" key="5">
    <source>
        <dbReference type="EMBL" id="KAG1312771.1"/>
    </source>
</evidence>
<comment type="similarity">
    <text evidence="2">Belongs to the D-isomer specific 2-hydroxyacid dehydrogenase family.</text>
</comment>
<dbReference type="PANTHER" id="PTHR10996">
    <property type="entry name" value="2-HYDROXYACID DEHYDROGENASE-RELATED"/>
    <property type="match status" value="1"/>
</dbReference>
<dbReference type="InterPro" id="IPR006140">
    <property type="entry name" value="D-isomer_DH_NAD-bd"/>
</dbReference>